<accession>A0A918E042</accession>
<organism evidence="4 5">
    <name type="scientific">Wenjunlia tyrosinilytica</name>
    <dbReference type="NCBI Taxonomy" id="1544741"/>
    <lineage>
        <taxon>Bacteria</taxon>
        <taxon>Bacillati</taxon>
        <taxon>Actinomycetota</taxon>
        <taxon>Actinomycetes</taxon>
        <taxon>Kitasatosporales</taxon>
        <taxon>Streptomycetaceae</taxon>
        <taxon>Wenjunlia</taxon>
    </lineage>
</organism>
<gene>
    <name evidence="4" type="primary">paaG</name>
    <name evidence="4" type="ORF">GCM10012280_54290</name>
</gene>
<keyword evidence="5" id="KW-1185">Reference proteome</keyword>
<dbReference type="SUPFAM" id="SSF52096">
    <property type="entry name" value="ClpP/crotonase"/>
    <property type="match status" value="1"/>
</dbReference>
<dbReference type="PANTHER" id="PTHR43802:SF1">
    <property type="entry name" value="IP11341P-RELATED"/>
    <property type="match status" value="1"/>
</dbReference>
<dbReference type="InterPro" id="IPR018376">
    <property type="entry name" value="Enoyl-CoA_hyd/isom_CS"/>
</dbReference>
<dbReference type="Pfam" id="PF00378">
    <property type="entry name" value="ECH_1"/>
    <property type="match status" value="1"/>
</dbReference>
<protein>
    <submittedName>
        <fullName evidence="4">Enoyl-CoA hydratase</fullName>
    </submittedName>
</protein>
<dbReference type="EMBL" id="BMMS01000027">
    <property type="protein sequence ID" value="GGO95937.1"/>
    <property type="molecule type" value="Genomic_DNA"/>
</dbReference>
<dbReference type="Gene3D" id="1.10.287.2460">
    <property type="match status" value="1"/>
</dbReference>
<dbReference type="Proteomes" id="UP000641932">
    <property type="component" value="Unassembled WGS sequence"/>
</dbReference>
<dbReference type="InterPro" id="IPR001753">
    <property type="entry name" value="Enoyl-CoA_hydra/iso"/>
</dbReference>
<name>A0A918E042_9ACTN</name>
<dbReference type="GO" id="GO:0003824">
    <property type="term" value="F:catalytic activity"/>
    <property type="evidence" value="ECO:0007669"/>
    <property type="project" value="InterPro"/>
</dbReference>
<feature type="compositionally biased region" description="Polar residues" evidence="3">
    <location>
        <begin position="19"/>
        <end position="34"/>
    </location>
</feature>
<dbReference type="PANTHER" id="PTHR43802">
    <property type="entry name" value="ENOYL-COA HYDRATASE"/>
    <property type="match status" value="1"/>
</dbReference>
<proteinExistence type="inferred from homology"/>
<sequence>MTKSEPPTLPPVTDRPTDAETSAETSAQPTPETNAETHRETNPEPVRVSRSGSVTTIELYRPQVRNAVDGPTARALAEAFRAFDADPEAAVAVLHGAGGVFCSGADLKAIGTASGNRVETDGDGPMGPTRMRLSKPVVAAVSGPAVAGGLELALWCDLRVADETAVFGVYCRRWGVPLIDGGTVRLPRLIGQSRAMDMVLTGRPVQAREAHAIGLANRLVPRGHALEAAVELAEGLAAFPRTCLRQDRLSLLEQWGLSEEEALANEFAHGLESLRTDTTGGVARFNAGAGRHGSFDEG</sequence>
<dbReference type="CDD" id="cd06558">
    <property type="entry name" value="crotonase-like"/>
    <property type="match status" value="1"/>
</dbReference>
<dbReference type="NCBIfam" id="NF006108">
    <property type="entry name" value="PRK08259.1"/>
    <property type="match status" value="1"/>
</dbReference>
<dbReference type="PROSITE" id="PS00166">
    <property type="entry name" value="ENOYL_COA_HYDRATASE"/>
    <property type="match status" value="1"/>
</dbReference>
<reference evidence="4" key="2">
    <citation type="submission" date="2020-09" db="EMBL/GenBank/DDBJ databases">
        <authorList>
            <person name="Sun Q."/>
            <person name="Zhou Y."/>
        </authorList>
    </citation>
    <scope>NUCLEOTIDE SEQUENCE</scope>
    <source>
        <strain evidence="4">CGMCC 4.7201</strain>
    </source>
</reference>
<dbReference type="AlphaFoldDB" id="A0A918E042"/>
<evidence type="ECO:0000256" key="1">
    <source>
        <dbReference type="ARBA" id="ARBA00005254"/>
    </source>
</evidence>
<reference evidence="4" key="1">
    <citation type="journal article" date="2014" name="Int. J. Syst. Evol. Microbiol.">
        <title>Complete genome sequence of Corynebacterium casei LMG S-19264T (=DSM 44701T), isolated from a smear-ripened cheese.</title>
        <authorList>
            <consortium name="US DOE Joint Genome Institute (JGI-PGF)"/>
            <person name="Walter F."/>
            <person name="Albersmeier A."/>
            <person name="Kalinowski J."/>
            <person name="Ruckert C."/>
        </authorList>
    </citation>
    <scope>NUCLEOTIDE SEQUENCE</scope>
    <source>
        <strain evidence="4">CGMCC 4.7201</strain>
    </source>
</reference>
<dbReference type="InterPro" id="IPR029045">
    <property type="entry name" value="ClpP/crotonase-like_dom_sf"/>
</dbReference>
<evidence type="ECO:0000256" key="2">
    <source>
        <dbReference type="RuleBase" id="RU003707"/>
    </source>
</evidence>
<evidence type="ECO:0000256" key="3">
    <source>
        <dbReference type="SAM" id="MobiDB-lite"/>
    </source>
</evidence>
<evidence type="ECO:0000313" key="4">
    <source>
        <dbReference type="EMBL" id="GGO95937.1"/>
    </source>
</evidence>
<evidence type="ECO:0000313" key="5">
    <source>
        <dbReference type="Proteomes" id="UP000641932"/>
    </source>
</evidence>
<feature type="region of interest" description="Disordered" evidence="3">
    <location>
        <begin position="1"/>
        <end position="54"/>
    </location>
</feature>
<dbReference type="Gene3D" id="3.90.226.10">
    <property type="entry name" value="2-enoyl-CoA Hydratase, Chain A, domain 1"/>
    <property type="match status" value="1"/>
</dbReference>
<comment type="caution">
    <text evidence="4">The sequence shown here is derived from an EMBL/GenBank/DDBJ whole genome shotgun (WGS) entry which is preliminary data.</text>
</comment>
<comment type="similarity">
    <text evidence="1 2">Belongs to the enoyl-CoA hydratase/isomerase family.</text>
</comment>